<keyword evidence="2" id="KW-1185">Reference proteome</keyword>
<dbReference type="OrthoDB" id="288522at2"/>
<sequence length="461" mass="52271">MNCNDTLAETHIEEVVVLVHGIRTFANWQPLVVRILEEIPGIKVVPIKYGYLDAIRFWCPFTRSGPIDDVRREVQNARRKHPNAQLSVIAHSFGTYAITSLLRDNPDLHLNRLLLSGSIVSRSFRWDYVDGRLAHDVINDYGTRDVWPVLAKCLSWGYGDTGRHGFGRAASVRDRGHAYSHSDFFNEAFVRTYWKPWFEEGRFVTSEWEESSPPSPWLLSVLSVFPAKWLTIIALLTGVYLICTQLRLGSATTQLSDSPQHGGDRHEVVAPSEAATEGQNDAVLSRLVQVYRPQWTGIGSADDVHGNTYNYARIFDPQEQSPREWKADACVLTFELEKHTAIPWVRITDVSVIVHDYERPPDYRRAVFAGAESAHVFYVLIDDPEQSGTDTFSAVLLDEHDRPSATKLVRLEEELPDVIYLRINAARPGLYTISCQVTVSYQSTEILIPLMKPTLFLFGQD</sequence>
<reference evidence="1 2" key="1">
    <citation type="submission" date="2019-02" db="EMBL/GenBank/DDBJ databases">
        <title>Deep-cultivation of Planctomycetes and their phenomic and genomic characterization uncovers novel biology.</title>
        <authorList>
            <person name="Wiegand S."/>
            <person name="Jogler M."/>
            <person name="Boedeker C."/>
            <person name="Pinto D."/>
            <person name="Vollmers J."/>
            <person name="Rivas-Marin E."/>
            <person name="Kohn T."/>
            <person name="Peeters S.H."/>
            <person name="Heuer A."/>
            <person name="Rast P."/>
            <person name="Oberbeckmann S."/>
            <person name="Bunk B."/>
            <person name="Jeske O."/>
            <person name="Meyerdierks A."/>
            <person name="Storesund J.E."/>
            <person name="Kallscheuer N."/>
            <person name="Luecker S."/>
            <person name="Lage O.M."/>
            <person name="Pohl T."/>
            <person name="Merkel B.J."/>
            <person name="Hornburger P."/>
            <person name="Mueller R.-W."/>
            <person name="Bruemmer F."/>
            <person name="Labrenz M."/>
            <person name="Spormann A.M."/>
            <person name="Op den Camp H."/>
            <person name="Overmann J."/>
            <person name="Amann R."/>
            <person name="Jetten M.S.M."/>
            <person name="Mascher T."/>
            <person name="Medema M.H."/>
            <person name="Devos D.P."/>
            <person name="Kaster A.-K."/>
            <person name="Ovreas L."/>
            <person name="Rohde M."/>
            <person name="Galperin M.Y."/>
            <person name="Jogler C."/>
        </authorList>
    </citation>
    <scope>NUCLEOTIDE SEQUENCE [LARGE SCALE GENOMIC DNA]</scope>
    <source>
        <strain evidence="1 2">Q31a</strain>
    </source>
</reference>
<proteinExistence type="predicted"/>
<name>A0A518G9L6_9BACT</name>
<evidence type="ECO:0008006" key="3">
    <source>
        <dbReference type="Google" id="ProtNLM"/>
    </source>
</evidence>
<gene>
    <name evidence="1" type="ORF">Q31a_36110</name>
</gene>
<evidence type="ECO:0000313" key="1">
    <source>
        <dbReference type="EMBL" id="QDV25287.1"/>
    </source>
</evidence>
<dbReference type="Proteomes" id="UP000318017">
    <property type="component" value="Chromosome"/>
</dbReference>
<dbReference type="Gene3D" id="3.40.50.1820">
    <property type="entry name" value="alpha/beta hydrolase"/>
    <property type="match status" value="1"/>
</dbReference>
<dbReference type="RefSeq" id="WP_145080145.1">
    <property type="nucleotide sequence ID" value="NZ_CP036298.1"/>
</dbReference>
<dbReference type="EMBL" id="CP036298">
    <property type="protein sequence ID" value="QDV25287.1"/>
    <property type="molecule type" value="Genomic_DNA"/>
</dbReference>
<protein>
    <recommendedName>
        <fullName evidence="3">Alpha/beta hydrolase family protein</fullName>
    </recommendedName>
</protein>
<dbReference type="SUPFAM" id="SSF53474">
    <property type="entry name" value="alpha/beta-Hydrolases"/>
    <property type="match status" value="1"/>
</dbReference>
<dbReference type="KEGG" id="ahel:Q31a_36110"/>
<dbReference type="AlphaFoldDB" id="A0A518G9L6"/>
<evidence type="ECO:0000313" key="2">
    <source>
        <dbReference type="Proteomes" id="UP000318017"/>
    </source>
</evidence>
<accession>A0A518G9L6</accession>
<dbReference type="InterPro" id="IPR029058">
    <property type="entry name" value="AB_hydrolase_fold"/>
</dbReference>
<organism evidence="1 2">
    <name type="scientific">Aureliella helgolandensis</name>
    <dbReference type="NCBI Taxonomy" id="2527968"/>
    <lineage>
        <taxon>Bacteria</taxon>
        <taxon>Pseudomonadati</taxon>
        <taxon>Planctomycetota</taxon>
        <taxon>Planctomycetia</taxon>
        <taxon>Pirellulales</taxon>
        <taxon>Pirellulaceae</taxon>
        <taxon>Aureliella</taxon>
    </lineage>
</organism>